<dbReference type="SUPFAM" id="SSF117143">
    <property type="entry name" value="Flagellar hook protein flgE"/>
    <property type="match status" value="1"/>
</dbReference>
<evidence type="ECO:0000256" key="5">
    <source>
        <dbReference type="ARBA" id="ARBA00025933"/>
    </source>
</evidence>
<feature type="domain" description="Flagellar hook protein FlgE/F/G-like D1" evidence="11">
    <location>
        <begin position="92"/>
        <end position="155"/>
    </location>
</feature>
<proteinExistence type="inferred from homology"/>
<evidence type="ECO:0000256" key="7">
    <source>
        <dbReference type="NCBIfam" id="TIGR02488"/>
    </source>
</evidence>
<dbReference type="Pfam" id="PF00460">
    <property type="entry name" value="Flg_bb_rod"/>
    <property type="match status" value="1"/>
</dbReference>
<name>A0ABY1QM31_9BURK</name>
<dbReference type="NCBIfam" id="TIGR02488">
    <property type="entry name" value="flgG_G_neg"/>
    <property type="match status" value="1"/>
</dbReference>
<dbReference type="Proteomes" id="UP001158049">
    <property type="component" value="Unassembled WGS sequence"/>
</dbReference>
<dbReference type="EMBL" id="FXUL01000021">
    <property type="protein sequence ID" value="SMP74789.1"/>
    <property type="molecule type" value="Genomic_DNA"/>
</dbReference>
<evidence type="ECO:0000256" key="3">
    <source>
        <dbReference type="ARBA" id="ARBA00017948"/>
    </source>
</evidence>
<dbReference type="NCBIfam" id="TIGR03506">
    <property type="entry name" value="FlgEFG_subfam"/>
    <property type="match status" value="2"/>
</dbReference>
<gene>
    <name evidence="12" type="ORF">SAMN06295970_121100</name>
</gene>
<keyword evidence="12" id="KW-0282">Flagellum</keyword>
<keyword evidence="4 8" id="KW-0975">Bacterial flagellum</keyword>
<comment type="similarity">
    <text evidence="2 8">Belongs to the flagella basal body rod proteins family.</text>
</comment>
<protein>
    <recommendedName>
        <fullName evidence="3 7">Flagellar basal-body rod protein FlgG</fullName>
    </recommendedName>
    <alternativeName>
        <fullName evidence="6 8">Distal rod protein</fullName>
    </alternativeName>
</protein>
<evidence type="ECO:0000256" key="4">
    <source>
        <dbReference type="ARBA" id="ARBA00023143"/>
    </source>
</evidence>
<dbReference type="InterPro" id="IPR053967">
    <property type="entry name" value="LlgE_F_G-like_D1"/>
</dbReference>
<evidence type="ECO:0000259" key="9">
    <source>
        <dbReference type="Pfam" id="PF00460"/>
    </source>
</evidence>
<dbReference type="PANTHER" id="PTHR30435:SF19">
    <property type="entry name" value="FLAGELLAR BASAL-BODY ROD PROTEIN FLGG"/>
    <property type="match status" value="1"/>
</dbReference>
<dbReference type="InterPro" id="IPR019776">
    <property type="entry name" value="Flagellar_basal_body_rod_CS"/>
</dbReference>
<dbReference type="InterPro" id="IPR012834">
    <property type="entry name" value="FlgG_G_neg"/>
</dbReference>
<dbReference type="RefSeq" id="WP_283444535.1">
    <property type="nucleotide sequence ID" value="NZ_FXUL01000021.1"/>
</dbReference>
<dbReference type="InterPro" id="IPR010930">
    <property type="entry name" value="Flg_bb/hook_C_dom"/>
</dbReference>
<comment type="caution">
    <text evidence="12">The sequence shown here is derived from an EMBL/GenBank/DDBJ whole genome shotgun (WGS) entry which is preliminary data.</text>
</comment>
<organism evidence="12 13">
    <name type="scientific">Noviherbaspirillum suwonense</name>
    <dbReference type="NCBI Taxonomy" id="1224511"/>
    <lineage>
        <taxon>Bacteria</taxon>
        <taxon>Pseudomonadati</taxon>
        <taxon>Pseudomonadota</taxon>
        <taxon>Betaproteobacteria</taxon>
        <taxon>Burkholderiales</taxon>
        <taxon>Oxalobacteraceae</taxon>
        <taxon>Noviherbaspirillum</taxon>
    </lineage>
</organism>
<comment type="subunit">
    <text evidence="5 8">The basal body constitutes a major portion of the flagellar organelle and consists of four rings (L,P,S, and M) mounted on a central rod. The rod consists of about 26 subunits of FlgG in the distal portion, and FlgB, FlgC and FlgF are thought to build up the proximal portion of the rod with about 6 subunits each.</text>
</comment>
<dbReference type="InterPro" id="IPR020013">
    <property type="entry name" value="Flagellar_FlgE/F/G"/>
</dbReference>
<dbReference type="Pfam" id="PF06429">
    <property type="entry name" value="Flg_bbr_C"/>
    <property type="match status" value="1"/>
</dbReference>
<evidence type="ECO:0000259" key="11">
    <source>
        <dbReference type="Pfam" id="PF22692"/>
    </source>
</evidence>
<evidence type="ECO:0000313" key="13">
    <source>
        <dbReference type="Proteomes" id="UP001158049"/>
    </source>
</evidence>
<evidence type="ECO:0000256" key="6">
    <source>
        <dbReference type="ARBA" id="ARBA00032912"/>
    </source>
</evidence>
<evidence type="ECO:0000256" key="8">
    <source>
        <dbReference type="RuleBase" id="RU362116"/>
    </source>
</evidence>
<evidence type="ECO:0000259" key="10">
    <source>
        <dbReference type="Pfam" id="PF06429"/>
    </source>
</evidence>
<dbReference type="InterPro" id="IPR037925">
    <property type="entry name" value="FlgE/F/G-like"/>
</dbReference>
<keyword evidence="13" id="KW-1185">Reference proteome</keyword>
<feature type="domain" description="Flagellar basal body rod protein N-terminal" evidence="9">
    <location>
        <begin position="5"/>
        <end position="35"/>
    </location>
</feature>
<dbReference type="PROSITE" id="PS00588">
    <property type="entry name" value="FLAGELLA_BB_ROD"/>
    <property type="match status" value="1"/>
</dbReference>
<sequence>MQNSLYVGANGMAAQQTYINTISNNLANVNTPAYKKSRVSFQDMVLQLQDRADASASSDLQRSSGAGSVALMLGKQFTVGQLKKTDVPTDLAINGDGLVELVMPDGSTAYTRNLSLQVTRDGLLANADGYPLHQQIQVPLEATAMQIDATGKVMVTVPNEKAAVEAGQIELVRFVNPAGLAPMGDSLYGGSEKAGDPLRGKPGEAGFGLLSQGYVEASNVQLVEEMVGLMLAQRAYEINGKVIQASDEMLGIVNGLRR</sequence>
<accession>A0ABY1QM31</accession>
<feature type="domain" description="Flagellar basal-body/hook protein C-terminal" evidence="10">
    <location>
        <begin position="212"/>
        <end position="255"/>
    </location>
</feature>
<dbReference type="PANTHER" id="PTHR30435">
    <property type="entry name" value="FLAGELLAR PROTEIN"/>
    <property type="match status" value="1"/>
</dbReference>
<keyword evidence="12" id="KW-0966">Cell projection</keyword>
<evidence type="ECO:0000256" key="1">
    <source>
        <dbReference type="ARBA" id="ARBA00004117"/>
    </source>
</evidence>
<comment type="subcellular location">
    <subcellularLocation>
        <location evidence="1 8">Bacterial flagellum basal body</location>
    </subcellularLocation>
</comment>
<keyword evidence="12" id="KW-0969">Cilium</keyword>
<reference evidence="12 13" key="1">
    <citation type="submission" date="2017-05" db="EMBL/GenBank/DDBJ databases">
        <authorList>
            <person name="Varghese N."/>
            <person name="Submissions S."/>
        </authorList>
    </citation>
    <scope>NUCLEOTIDE SEQUENCE [LARGE SCALE GENOMIC DNA]</scope>
    <source>
        <strain evidence="12 13">DSM 26001</strain>
    </source>
</reference>
<evidence type="ECO:0000313" key="12">
    <source>
        <dbReference type="EMBL" id="SMP74789.1"/>
    </source>
</evidence>
<evidence type="ECO:0000256" key="2">
    <source>
        <dbReference type="ARBA" id="ARBA00009677"/>
    </source>
</evidence>
<dbReference type="Pfam" id="PF22692">
    <property type="entry name" value="LlgE_F_G_D1"/>
    <property type="match status" value="1"/>
</dbReference>
<dbReference type="InterPro" id="IPR001444">
    <property type="entry name" value="Flag_bb_rod_N"/>
</dbReference>